<dbReference type="Proteomes" id="UP000240493">
    <property type="component" value="Unassembled WGS sequence"/>
</dbReference>
<gene>
    <name evidence="2" type="ORF">M441DRAFT_450904</name>
</gene>
<sequence>MPAIGSSGLFSRQRKKGKKEIKDRDQLQDRAHWPGTGYMRIYGSLPALTGYCPKYPVRALAC</sequence>
<dbReference type="AlphaFoldDB" id="A0A2T3ZJK3"/>
<name>A0A2T3ZJK3_TRIA4</name>
<protein>
    <submittedName>
        <fullName evidence="2">Uncharacterized protein</fullName>
    </submittedName>
</protein>
<evidence type="ECO:0000313" key="3">
    <source>
        <dbReference type="Proteomes" id="UP000240493"/>
    </source>
</evidence>
<evidence type="ECO:0000313" key="2">
    <source>
        <dbReference type="EMBL" id="PTB44987.1"/>
    </source>
</evidence>
<dbReference type="OrthoDB" id="10560726at2759"/>
<evidence type="ECO:0000256" key="1">
    <source>
        <dbReference type="SAM" id="MobiDB-lite"/>
    </source>
</evidence>
<proteinExistence type="predicted"/>
<accession>A0A2T3ZJK3</accession>
<organism evidence="2 3">
    <name type="scientific">Trichoderma asperellum (strain ATCC 204424 / CBS 433.97 / NBRC 101777)</name>
    <dbReference type="NCBI Taxonomy" id="1042311"/>
    <lineage>
        <taxon>Eukaryota</taxon>
        <taxon>Fungi</taxon>
        <taxon>Dikarya</taxon>
        <taxon>Ascomycota</taxon>
        <taxon>Pezizomycotina</taxon>
        <taxon>Sordariomycetes</taxon>
        <taxon>Hypocreomycetidae</taxon>
        <taxon>Hypocreales</taxon>
        <taxon>Hypocreaceae</taxon>
        <taxon>Trichoderma</taxon>
    </lineage>
</organism>
<keyword evidence="3" id="KW-1185">Reference proteome</keyword>
<dbReference type="EMBL" id="KZ679257">
    <property type="protein sequence ID" value="PTB44987.1"/>
    <property type="molecule type" value="Genomic_DNA"/>
</dbReference>
<feature type="region of interest" description="Disordered" evidence="1">
    <location>
        <begin position="1"/>
        <end position="28"/>
    </location>
</feature>
<reference evidence="2 3" key="1">
    <citation type="submission" date="2016-07" db="EMBL/GenBank/DDBJ databases">
        <title>Multiple horizontal gene transfer events from other fungi enriched the ability of initially mycotrophic Trichoderma (Ascomycota) to feed on dead plant biomass.</title>
        <authorList>
            <consortium name="DOE Joint Genome Institute"/>
            <person name="Aerts A."/>
            <person name="Atanasova L."/>
            <person name="Chenthamara K."/>
            <person name="Zhang J."/>
            <person name="Grujic M."/>
            <person name="Henrissat B."/>
            <person name="Kuo A."/>
            <person name="Salamov A."/>
            <person name="Lipzen A."/>
            <person name="Labutti K."/>
            <person name="Barry K."/>
            <person name="Miao Y."/>
            <person name="Rahimi M.J."/>
            <person name="Shen Q."/>
            <person name="Grigoriev I.V."/>
            <person name="Kubicek C.P."/>
            <person name="Druzhinina I.S."/>
        </authorList>
    </citation>
    <scope>NUCLEOTIDE SEQUENCE [LARGE SCALE GENOMIC DNA]</scope>
    <source>
        <strain evidence="2 3">CBS 433.97</strain>
    </source>
</reference>